<evidence type="ECO:0000256" key="2">
    <source>
        <dbReference type="ARBA" id="ARBA00007585"/>
    </source>
</evidence>
<feature type="region of interest" description="Disordered" evidence="6">
    <location>
        <begin position="1221"/>
        <end position="1249"/>
    </location>
</feature>
<feature type="compositionally biased region" description="Low complexity" evidence="6">
    <location>
        <begin position="411"/>
        <end position="427"/>
    </location>
</feature>
<feature type="compositionally biased region" description="Polar residues" evidence="6">
    <location>
        <begin position="337"/>
        <end position="354"/>
    </location>
</feature>
<reference evidence="8" key="1">
    <citation type="submission" date="2025-08" db="UniProtKB">
        <authorList>
            <consortium name="RefSeq"/>
        </authorList>
    </citation>
    <scope>IDENTIFICATION</scope>
</reference>
<protein>
    <submittedName>
        <fullName evidence="8">Mucin-19-like</fullName>
    </submittedName>
</protein>
<feature type="compositionally biased region" description="Basic and acidic residues" evidence="6">
    <location>
        <begin position="361"/>
        <end position="372"/>
    </location>
</feature>
<feature type="compositionally biased region" description="Low complexity" evidence="6">
    <location>
        <begin position="821"/>
        <end position="837"/>
    </location>
</feature>
<feature type="compositionally biased region" description="Basic and acidic residues" evidence="6">
    <location>
        <begin position="1020"/>
        <end position="1039"/>
    </location>
</feature>
<feature type="compositionally biased region" description="Low complexity" evidence="6">
    <location>
        <begin position="36"/>
        <end position="46"/>
    </location>
</feature>
<comment type="subcellular location">
    <subcellularLocation>
        <location evidence="1">Nucleus</location>
    </subcellularLocation>
</comment>
<name>A0A9Y6MBW4_9CICH</name>
<gene>
    <name evidence="8" type="primary">LOC102201406</name>
</gene>
<dbReference type="Proteomes" id="UP000695023">
    <property type="component" value="Unplaced"/>
</dbReference>
<feature type="region of interest" description="Disordered" evidence="6">
    <location>
        <begin position="1"/>
        <end position="70"/>
    </location>
</feature>
<feature type="region of interest" description="Disordered" evidence="6">
    <location>
        <begin position="1020"/>
        <end position="1040"/>
    </location>
</feature>
<evidence type="ECO:0000256" key="5">
    <source>
        <dbReference type="SAM" id="Coils"/>
    </source>
</evidence>
<proteinExistence type="inferred from homology"/>
<keyword evidence="7" id="KW-1185">Reference proteome</keyword>
<feature type="compositionally biased region" description="Gly residues" evidence="6">
    <location>
        <begin position="518"/>
        <end position="529"/>
    </location>
</feature>
<feature type="region of interest" description="Disordered" evidence="6">
    <location>
        <begin position="84"/>
        <end position="560"/>
    </location>
</feature>
<evidence type="ECO:0000313" key="8">
    <source>
        <dbReference type="RefSeq" id="XP_013771410.1"/>
    </source>
</evidence>
<feature type="compositionally biased region" description="Low complexity" evidence="6">
    <location>
        <begin position="665"/>
        <end position="682"/>
    </location>
</feature>
<dbReference type="GO" id="GO:0005634">
    <property type="term" value="C:nucleus"/>
    <property type="evidence" value="ECO:0007669"/>
    <property type="project" value="UniProtKB-SubCell"/>
</dbReference>
<feature type="compositionally biased region" description="Low complexity" evidence="6">
    <location>
        <begin position="776"/>
        <end position="796"/>
    </location>
</feature>
<feature type="compositionally biased region" description="Low complexity" evidence="6">
    <location>
        <begin position="163"/>
        <end position="184"/>
    </location>
</feature>
<feature type="compositionally biased region" description="Polar residues" evidence="6">
    <location>
        <begin position="47"/>
        <end position="63"/>
    </location>
</feature>
<feature type="compositionally biased region" description="Low complexity" evidence="6">
    <location>
        <begin position="295"/>
        <end position="313"/>
    </location>
</feature>
<evidence type="ECO:0000256" key="6">
    <source>
        <dbReference type="SAM" id="MobiDB-lite"/>
    </source>
</evidence>
<feature type="compositionally biased region" description="Basic and acidic residues" evidence="6">
    <location>
        <begin position="318"/>
        <end position="329"/>
    </location>
</feature>
<feature type="compositionally biased region" description="Low complexity" evidence="6">
    <location>
        <begin position="198"/>
        <end position="210"/>
    </location>
</feature>
<dbReference type="PANTHER" id="PTHR24200">
    <property type="entry name" value="TOUCAN, ISOFORM A"/>
    <property type="match status" value="1"/>
</dbReference>
<feature type="compositionally biased region" description="Basic residues" evidence="6">
    <location>
        <begin position="388"/>
        <end position="399"/>
    </location>
</feature>
<keyword evidence="4" id="KW-0539">Nucleus</keyword>
<feature type="compositionally biased region" description="Low complexity" evidence="6">
    <location>
        <begin position="471"/>
        <end position="482"/>
    </location>
</feature>
<feature type="compositionally biased region" description="Polar residues" evidence="6">
    <location>
        <begin position="745"/>
        <end position="756"/>
    </location>
</feature>
<dbReference type="GO" id="GO:0008017">
    <property type="term" value="F:microtubule binding"/>
    <property type="evidence" value="ECO:0007669"/>
    <property type="project" value="TreeGrafter"/>
</dbReference>
<comment type="similarity">
    <text evidence="2">Belongs to the MTUS1 family.</text>
</comment>
<feature type="coiled-coil region" evidence="5">
    <location>
        <begin position="879"/>
        <end position="991"/>
    </location>
</feature>
<feature type="compositionally biased region" description="Polar residues" evidence="6">
    <location>
        <begin position="1226"/>
        <end position="1249"/>
    </location>
</feature>
<feature type="compositionally biased region" description="Polar residues" evidence="6">
    <location>
        <begin position="111"/>
        <end position="126"/>
    </location>
</feature>
<dbReference type="AlphaFoldDB" id="A0A9Y6MBW4"/>
<dbReference type="InterPro" id="IPR051293">
    <property type="entry name" value="MTUS1/CCDC69"/>
</dbReference>
<feature type="compositionally biased region" description="Polar residues" evidence="6">
    <location>
        <begin position="707"/>
        <end position="736"/>
    </location>
</feature>
<dbReference type="GeneID" id="102201406"/>
<dbReference type="GO" id="GO:0005737">
    <property type="term" value="C:cytoplasm"/>
    <property type="evidence" value="ECO:0007669"/>
    <property type="project" value="TreeGrafter"/>
</dbReference>
<accession>A0A9Y6MBW4</accession>
<dbReference type="PANTHER" id="PTHR24200:SF7">
    <property type="entry name" value="MICROTUBULE-ASSOCIATED TUMOR SUPPRESSOR 1"/>
    <property type="match status" value="1"/>
</dbReference>
<feature type="compositionally biased region" description="Polar residues" evidence="6">
    <location>
        <begin position="141"/>
        <end position="152"/>
    </location>
</feature>
<feature type="region of interest" description="Disordered" evidence="6">
    <location>
        <begin position="644"/>
        <end position="874"/>
    </location>
</feature>
<evidence type="ECO:0000256" key="1">
    <source>
        <dbReference type="ARBA" id="ARBA00004123"/>
    </source>
</evidence>
<feature type="coiled-coil region" evidence="5">
    <location>
        <begin position="1059"/>
        <end position="1177"/>
    </location>
</feature>
<sequence>MSASEPANSVPVRGAGGMKLPLHSAGDHNGNAFPISSSSSSSSSSSCLGESSPESLRSLSGGRTDSPLDYDMFDVTLTTVKTVTLKSVVSDWAPEEERNPDDGDDGDDTSLGKSQTVTESNDNSVSVYLDANGDDYHQDSWNDNLTLARSLTGNGGLNNEDVSSGSSNGRRRSSSPPDSDATEVPADDDDDEEEALFVSVSSDVDVQRSSAMIASSGGRSGDGVQVTEVEVGGPAVHCPPEPSTGRHADPPASEDLSEDTQMSTKDVKKTSSPPPEEAETGVVGSKPPPSQPDVSLAARPRPAPRSAASTAAKPPGPEAKRVSRVDLKTVRAKVGSRSASSPPKPATQNKSAPSNGKRAVVRKEVQAGDGGKRQRSSAGPIKVAVIRAKSRNIKPNHRKAAGEPTVPQEKSLSVSRTLSTSTSSLGSEVAGEKRLNAPRKADRDVPDKYGKPDEGEAKCPSEECVEGQTEGSGEASVSAAAVEKPRTPTRKVSSKLGPSPRPQGRGTRADRGPSGPAPGSGTGPPGQGSPGPRQAQTDGSTLGKGGPSAGSGAPTTKSQAHTRSCLQHILCSSEGQGAHLVGSELTDDPCRLLCSFQAAVCFLRLGAERPDVGRPSAARLTSGLSRLQLQLPPLCIKKKKPAAPAAPAGAVPDEPPSRSTLPVGSQSAAKPSVSSSSTSTPSDAVTNGPSTAAPKPPALRSRAVSLQARTSSTGLKPPTITNQNAAKTAPTKSSPAAGQGLAKQAVQSPLQRSGSARVSRLNGAVDKNNKPGKTPSHTGSSSQTAASTGGNNQNLQLPPPDLIPDDVNANAPVAPVPPVPATNATNTATSGTAGPSTLGLKARTGPRSGPRAGSRLQGASRAGSHGGAVASDGTNAIKQNQSKEQAEKKNQAIAQLRKLLVQGNKRVEALATVIQHLFTEREETLKQKKELSQELANLRDELVASSQCCERLQKEKQEARVGFEEALTRLREQHREELAQLEERLTSFYQTEWDKVHQTYQEEADKCRVLMEKQVEELRSQQEVERKKQEVSHSQKMESLKQQYKASIEEMKTTHRSDLDVLEKSLQDTEASLSEKLSELTAEKEDLSEKLRAEEERRKRMLTDKNLKDSHTVYLEKELESLKVVLEIKNNQLHQKEKKLMEMDKLVETNVKLEECLKKVQQENEDYKARMDKHAALSKQLSSEQAILQQTLQKESKVNKRLSMENEELLWKLHNGDLLASPRRLSPTSPFSSPRNSASFTTAAPLSPR</sequence>
<dbReference type="RefSeq" id="XP_013771410.1">
    <property type="nucleotide sequence ID" value="XM_013915956.1"/>
</dbReference>
<keyword evidence="3 5" id="KW-0175">Coiled coil</keyword>
<evidence type="ECO:0000256" key="4">
    <source>
        <dbReference type="ARBA" id="ARBA00023242"/>
    </source>
</evidence>
<organism evidence="7 8">
    <name type="scientific">Pundamilia nyererei</name>
    <dbReference type="NCBI Taxonomy" id="303518"/>
    <lineage>
        <taxon>Eukaryota</taxon>
        <taxon>Metazoa</taxon>
        <taxon>Chordata</taxon>
        <taxon>Craniata</taxon>
        <taxon>Vertebrata</taxon>
        <taxon>Euteleostomi</taxon>
        <taxon>Actinopterygii</taxon>
        <taxon>Neopterygii</taxon>
        <taxon>Teleostei</taxon>
        <taxon>Neoteleostei</taxon>
        <taxon>Acanthomorphata</taxon>
        <taxon>Ovalentaria</taxon>
        <taxon>Cichlomorphae</taxon>
        <taxon>Cichliformes</taxon>
        <taxon>Cichlidae</taxon>
        <taxon>African cichlids</taxon>
        <taxon>Pseudocrenilabrinae</taxon>
        <taxon>Haplochromini</taxon>
        <taxon>Pundamilia</taxon>
    </lineage>
</organism>
<evidence type="ECO:0000313" key="7">
    <source>
        <dbReference type="Proteomes" id="UP000695023"/>
    </source>
</evidence>
<evidence type="ECO:0000256" key="3">
    <source>
        <dbReference type="ARBA" id="ARBA00023054"/>
    </source>
</evidence>
<feature type="compositionally biased region" description="Acidic residues" evidence="6">
    <location>
        <begin position="185"/>
        <end position="195"/>
    </location>
</feature>
<feature type="compositionally biased region" description="Basic and acidic residues" evidence="6">
    <location>
        <begin position="430"/>
        <end position="461"/>
    </location>
</feature>